<comment type="similarity">
    <text evidence="1">Belongs to the LysR transcriptional regulatory family.</text>
</comment>
<proteinExistence type="inferred from homology"/>
<keyword evidence="4" id="KW-0804">Transcription</keyword>
<comment type="caution">
    <text evidence="6">The sequence shown here is derived from an EMBL/GenBank/DDBJ whole genome shotgun (WGS) entry which is preliminary data.</text>
</comment>
<dbReference type="Gene3D" id="1.10.10.10">
    <property type="entry name" value="Winged helix-like DNA-binding domain superfamily/Winged helix DNA-binding domain"/>
    <property type="match status" value="1"/>
</dbReference>
<dbReference type="InterPro" id="IPR036388">
    <property type="entry name" value="WH-like_DNA-bd_sf"/>
</dbReference>
<dbReference type="SUPFAM" id="SSF46785">
    <property type="entry name" value="Winged helix' DNA-binding domain"/>
    <property type="match status" value="1"/>
</dbReference>
<evidence type="ECO:0000256" key="2">
    <source>
        <dbReference type="ARBA" id="ARBA00023015"/>
    </source>
</evidence>
<gene>
    <name evidence="6" type="ORF">G205_00969</name>
</gene>
<dbReference type="PANTHER" id="PTHR30346:SF29">
    <property type="entry name" value="LYSR SUBSTRATE-BINDING"/>
    <property type="match status" value="1"/>
</dbReference>
<evidence type="ECO:0000259" key="5">
    <source>
        <dbReference type="PROSITE" id="PS50931"/>
    </source>
</evidence>
<evidence type="ECO:0000313" key="7">
    <source>
        <dbReference type="Proteomes" id="UP000011189"/>
    </source>
</evidence>
<protein>
    <submittedName>
        <fullName evidence="6">LysR family transcriptional regulator</fullName>
    </submittedName>
</protein>
<name>L8TW40_9MICC</name>
<feature type="domain" description="HTH lysR-type" evidence="5">
    <location>
        <begin position="33"/>
        <end position="86"/>
    </location>
</feature>
<dbReference type="Gene3D" id="3.40.190.290">
    <property type="match status" value="1"/>
</dbReference>
<dbReference type="AlphaFoldDB" id="L8TW40"/>
<keyword evidence="2" id="KW-0805">Transcription regulation</keyword>
<keyword evidence="7" id="KW-1185">Reference proteome</keyword>
<organism evidence="6 7">
    <name type="scientific">Arthrobacter nitrophenolicus</name>
    <dbReference type="NCBI Taxonomy" id="683150"/>
    <lineage>
        <taxon>Bacteria</taxon>
        <taxon>Bacillati</taxon>
        <taxon>Actinomycetota</taxon>
        <taxon>Actinomycetes</taxon>
        <taxon>Micrococcales</taxon>
        <taxon>Micrococcaceae</taxon>
        <taxon>Arthrobacter</taxon>
    </lineage>
</organism>
<dbReference type="Pfam" id="PF00126">
    <property type="entry name" value="HTH_1"/>
    <property type="match status" value="1"/>
</dbReference>
<dbReference type="Pfam" id="PF03466">
    <property type="entry name" value="LysR_substrate"/>
    <property type="match status" value="1"/>
</dbReference>
<dbReference type="PANTHER" id="PTHR30346">
    <property type="entry name" value="TRANSCRIPTIONAL DUAL REGULATOR HCAR-RELATED"/>
    <property type="match status" value="1"/>
</dbReference>
<dbReference type="InterPro" id="IPR005119">
    <property type="entry name" value="LysR_subst-bd"/>
</dbReference>
<sequence>MPPPPRMGAYAGMVPRAESCCAQYCGLVVNPVHLKTLMEVTRLGSFAAAASTLGYTASAVSQQMSALERDTGVVLFQRSARSVVPTEAAVVMTRHAAKVLTDIEALMAAAAKTQDSASQELRLGIFPSLATYVLPRILKNPAWKNLGIDLRVSVAEPGQTIQGLRAGGDLDLAVVFQVGQTGVAWPATINRQWIGDDDFRVVLPAGWGFRPDAKVAADHLSEMPWIMHHPGTSDAMVIERLFAGCNLHPRVVAHSDDFHASLEMAAAGLGAALVPELALRNKPAGVVVLDVPEIRLARNVFALLINDRKTARVQLFVDLLAETLAGMRTSVN</sequence>
<dbReference type="Proteomes" id="UP000011189">
    <property type="component" value="Unassembled WGS sequence"/>
</dbReference>
<dbReference type="GO" id="GO:0003700">
    <property type="term" value="F:DNA-binding transcription factor activity"/>
    <property type="evidence" value="ECO:0007669"/>
    <property type="project" value="InterPro"/>
</dbReference>
<evidence type="ECO:0000313" key="6">
    <source>
        <dbReference type="EMBL" id="ELT46045.1"/>
    </source>
</evidence>
<dbReference type="PROSITE" id="PS50931">
    <property type="entry name" value="HTH_LYSR"/>
    <property type="match status" value="1"/>
</dbReference>
<reference evidence="7" key="1">
    <citation type="journal article" date="2013" name="Genome Announc.">
        <title>Draft Genome Sequence of the 2-Chloro-4-Nitrophenol-Degrading Bacterium Arthrobacter sp. Strain SJCon.</title>
        <authorList>
            <person name="Vikram S."/>
            <person name="Kumar S."/>
            <person name="Vaidya B."/>
            <person name="Pinnaka A.K."/>
            <person name="Raghava G.P."/>
        </authorList>
    </citation>
    <scope>NUCLEOTIDE SEQUENCE [LARGE SCALE GENOMIC DNA]</scope>
    <source>
        <strain evidence="7">SJCon</strain>
    </source>
</reference>
<evidence type="ECO:0000256" key="1">
    <source>
        <dbReference type="ARBA" id="ARBA00009437"/>
    </source>
</evidence>
<evidence type="ECO:0000256" key="3">
    <source>
        <dbReference type="ARBA" id="ARBA00023125"/>
    </source>
</evidence>
<keyword evidence="3" id="KW-0238">DNA-binding</keyword>
<dbReference type="SUPFAM" id="SSF53850">
    <property type="entry name" value="Periplasmic binding protein-like II"/>
    <property type="match status" value="1"/>
</dbReference>
<dbReference type="GO" id="GO:0003677">
    <property type="term" value="F:DNA binding"/>
    <property type="evidence" value="ECO:0007669"/>
    <property type="project" value="UniProtKB-KW"/>
</dbReference>
<dbReference type="InterPro" id="IPR036390">
    <property type="entry name" value="WH_DNA-bd_sf"/>
</dbReference>
<dbReference type="EMBL" id="AOFD01000002">
    <property type="protein sequence ID" value="ELT46045.1"/>
    <property type="molecule type" value="Genomic_DNA"/>
</dbReference>
<evidence type="ECO:0000256" key="4">
    <source>
        <dbReference type="ARBA" id="ARBA00023163"/>
    </source>
</evidence>
<accession>L8TW40</accession>
<dbReference type="GO" id="GO:0032993">
    <property type="term" value="C:protein-DNA complex"/>
    <property type="evidence" value="ECO:0007669"/>
    <property type="project" value="TreeGrafter"/>
</dbReference>
<dbReference type="PATRIC" id="fig|683150.5.peg.194"/>
<dbReference type="InterPro" id="IPR000847">
    <property type="entry name" value="LysR_HTH_N"/>
</dbReference>